<proteinExistence type="predicted"/>
<dbReference type="AlphaFoldDB" id="A0A2T7CAM1"/>
<dbReference type="EMBL" id="CM009757">
    <property type="protein sequence ID" value="PUZ40386.1"/>
    <property type="molecule type" value="Genomic_DNA"/>
</dbReference>
<accession>A0A2T7CAM1</accession>
<evidence type="ECO:0000313" key="3">
    <source>
        <dbReference type="Proteomes" id="UP000244336"/>
    </source>
</evidence>
<evidence type="ECO:0000313" key="2">
    <source>
        <dbReference type="EMBL" id="PUZ40386.1"/>
    </source>
</evidence>
<dbReference type="Gramene" id="PUZ40386">
    <property type="protein sequence ID" value="PUZ40386"/>
    <property type="gene ID" value="GQ55_9G419300"/>
</dbReference>
<feature type="compositionally biased region" description="Basic and acidic residues" evidence="1">
    <location>
        <begin position="254"/>
        <end position="265"/>
    </location>
</feature>
<dbReference type="Proteomes" id="UP000244336">
    <property type="component" value="Chromosome 9"/>
</dbReference>
<organism evidence="2 3">
    <name type="scientific">Panicum hallii var. hallii</name>
    <dbReference type="NCBI Taxonomy" id="1504633"/>
    <lineage>
        <taxon>Eukaryota</taxon>
        <taxon>Viridiplantae</taxon>
        <taxon>Streptophyta</taxon>
        <taxon>Embryophyta</taxon>
        <taxon>Tracheophyta</taxon>
        <taxon>Spermatophyta</taxon>
        <taxon>Magnoliopsida</taxon>
        <taxon>Liliopsida</taxon>
        <taxon>Poales</taxon>
        <taxon>Poaceae</taxon>
        <taxon>PACMAD clade</taxon>
        <taxon>Panicoideae</taxon>
        <taxon>Panicodae</taxon>
        <taxon>Paniceae</taxon>
        <taxon>Panicinae</taxon>
        <taxon>Panicum</taxon>
        <taxon>Panicum sect. Panicum</taxon>
    </lineage>
</organism>
<reference evidence="2 3" key="1">
    <citation type="submission" date="2018-04" db="EMBL/GenBank/DDBJ databases">
        <title>WGS assembly of Panicum hallii var. hallii HAL2.</title>
        <authorList>
            <person name="Lovell J."/>
            <person name="Jenkins J."/>
            <person name="Lowry D."/>
            <person name="Mamidi S."/>
            <person name="Sreedasyam A."/>
            <person name="Weng X."/>
            <person name="Barry K."/>
            <person name="Bonette J."/>
            <person name="Campitelli B."/>
            <person name="Daum C."/>
            <person name="Gordon S."/>
            <person name="Gould B."/>
            <person name="Lipzen A."/>
            <person name="MacQueen A."/>
            <person name="Palacio-Mejia J."/>
            <person name="Plott C."/>
            <person name="Shakirov E."/>
            <person name="Shu S."/>
            <person name="Yoshinaga Y."/>
            <person name="Zane M."/>
            <person name="Rokhsar D."/>
            <person name="Grimwood J."/>
            <person name="Schmutz J."/>
            <person name="Juenger T."/>
        </authorList>
    </citation>
    <scope>NUCLEOTIDE SEQUENCE [LARGE SCALE GENOMIC DNA]</scope>
    <source>
        <strain evidence="3">cv. HAL2</strain>
    </source>
</reference>
<evidence type="ECO:0000256" key="1">
    <source>
        <dbReference type="SAM" id="MobiDB-lite"/>
    </source>
</evidence>
<feature type="region of interest" description="Disordered" evidence="1">
    <location>
        <begin position="42"/>
        <end position="63"/>
    </location>
</feature>
<feature type="region of interest" description="Disordered" evidence="1">
    <location>
        <begin position="164"/>
        <end position="324"/>
    </location>
</feature>
<name>A0A2T7CAM1_9POAL</name>
<sequence>MAADPILSRWRSLFLRPLSISRRLHLLLSPFLPPHHHTVRASTASSFPARSETSRPIHEGPDVAAARRGRRAAHQEEGPRLHVRLRRHQVGVHLRRLRQVAHGHAADRRVDHSSYGDGVHHHQHRDGEGDEEKSRRGQAARDDVVGRGGPVVALVLVLVRRHHRRRTQQNGQHAQPVRAPAPARRAGAQRPLPARRRQRSGSRRRRQAAERRRGPAAPAGGERGRRRRVRSRGGERGGGEGVGGPAGGLPAVHAADDSGEGDRGRGGAPGAAAPVPVPELAAPPPPDPPRLHRDLGGGVRRVRAHAGLPRRAAQEEEAPGGGDDARRLISICCSIVLIRRPLLFHPSDD</sequence>
<protein>
    <submittedName>
        <fullName evidence="2">Uncharacterized protein</fullName>
    </submittedName>
</protein>
<feature type="compositionally biased region" description="Pro residues" evidence="1">
    <location>
        <begin position="275"/>
        <end position="288"/>
    </location>
</feature>
<feature type="region of interest" description="Disordered" evidence="1">
    <location>
        <begin position="98"/>
        <end position="145"/>
    </location>
</feature>
<feature type="compositionally biased region" description="Basic and acidic residues" evidence="1">
    <location>
        <begin position="104"/>
        <end position="120"/>
    </location>
</feature>
<feature type="compositionally biased region" description="Basic and acidic residues" evidence="1">
    <location>
        <begin position="132"/>
        <end position="145"/>
    </location>
</feature>
<feature type="compositionally biased region" description="Basic residues" evidence="1">
    <location>
        <begin position="193"/>
        <end position="206"/>
    </location>
</feature>
<keyword evidence="3" id="KW-1185">Reference proteome</keyword>
<feature type="compositionally biased region" description="Low complexity" evidence="1">
    <location>
        <begin position="174"/>
        <end position="192"/>
    </location>
</feature>
<feature type="compositionally biased region" description="Basic and acidic residues" evidence="1">
    <location>
        <begin position="52"/>
        <end position="61"/>
    </location>
</feature>
<gene>
    <name evidence="2" type="ORF">GQ55_9G419300</name>
</gene>